<dbReference type="InterPro" id="IPR001627">
    <property type="entry name" value="Semap_dom"/>
</dbReference>
<keyword evidence="7" id="KW-0221">Differentiation</keyword>
<evidence type="ECO:0000256" key="7">
    <source>
        <dbReference type="ARBA" id="ARBA00022782"/>
    </source>
</evidence>
<keyword evidence="3" id="KW-0217">Developmental protein</keyword>
<dbReference type="Proteomes" id="UP000472277">
    <property type="component" value="Chromosome 9"/>
</dbReference>
<evidence type="ECO:0000256" key="5">
    <source>
        <dbReference type="ARBA" id="ARBA00022692"/>
    </source>
</evidence>
<sequence length="912" mass="102072">MRSEALLLYFTLLKIARAGFPEDSEPISISHGNYTKQYPAFVGHKPGRNNTQRHKLDIQLIIIMNRTLYIAARSISIDSPSIYSPQKLTWKSRQADVDTCRMKGKHKDECHNFIKVLLQQNDDTLFVCGTNAFNPSCRTYKMDTMEHLGEEISGMARCPYDAKHSNIALFADGKLYSATVTDFLAIDAVIYRSLGDSPTLRTVKHDSKCLKEPYFVQAVNYGDFIYFFYREIAMEYNTMGKVVFPRVARVCKNDRGGSQRVLEKQWTSFLKTRLNCSIPGDSHFYFNILQAVTDVIHINGRDVVMATFSTPYNSIPGSAVCAYDMAEVANAFMGRFKEQKSPDSTWTPVPEDKVPKPRPGCCAGASSLEKYKVSNEFPDDTLNFIKQHPLMDEAVPAIANRPWFLKTMVRYRLTRISVDNAAGPYRNHTVVFLGSEKGIILKFLAKMNSGLLNDSLFLEELNVYNPEKCSIDGVDDKRIVSMQIDNQGHSLFVAFTSCVVKVPLSRCERHGKCKKSTFEQDVEHGNTDGLGDCQSKQASSLFIRESYQKGRDQLVPVTLLAIAVILAFAMGAIFSGILVYCVCDHRRRDIELSGRKDKDHDRRGSMNSVTKLTGLFETGAKDSRPEAILTPLMHNGRLTNGKILIKADQHHLDLAGMPTPESTPMQPRRKPSRGSREWERNQNLINACTKDLQTMGSTVIPTDLPLRASPGHIPSVVVLPLPQLQHQQAYQHEYVEQPHRSDLSQMNLGDQGATLEYKALKSPCHSLNLVESDGLPPRVPQREASLTIPPAVPQMGKRLEVHSSVYGHEYKRGYPMSAQKGSALKKHNTNSSNSSHLSRHQSFNHVESPPPAPQRVDSMLMNSQGMSHSRQPSMSSYGSLPRTGVKHLKPDVPPKPCLVSLSTKVNSNDSCT</sequence>
<dbReference type="PANTHER" id="PTHR11036">
    <property type="entry name" value="SEMAPHORIN"/>
    <property type="match status" value="1"/>
</dbReference>
<protein>
    <submittedName>
        <fullName evidence="18">Semaphorin 6A</fullName>
    </submittedName>
</protein>
<evidence type="ECO:0000256" key="6">
    <source>
        <dbReference type="ARBA" id="ARBA00022729"/>
    </source>
</evidence>
<dbReference type="PROSITE" id="PS51004">
    <property type="entry name" value="SEMA"/>
    <property type="match status" value="1"/>
</dbReference>
<dbReference type="GO" id="GO:0005886">
    <property type="term" value="C:plasma membrane"/>
    <property type="evidence" value="ECO:0007669"/>
    <property type="project" value="UniProtKB-SubCell"/>
</dbReference>
<keyword evidence="10 15" id="KW-0472">Membrane</keyword>
<evidence type="ECO:0000256" key="13">
    <source>
        <dbReference type="PROSITE-ProRule" id="PRU00352"/>
    </source>
</evidence>
<gene>
    <name evidence="18" type="primary">SEMA6A</name>
</gene>
<keyword evidence="9 15" id="KW-1133">Transmembrane helix</keyword>
<dbReference type="GO" id="GO:0030215">
    <property type="term" value="F:semaphorin receptor binding"/>
    <property type="evidence" value="ECO:0007669"/>
    <property type="project" value="InterPro"/>
</dbReference>
<evidence type="ECO:0000256" key="4">
    <source>
        <dbReference type="ARBA" id="ARBA00022475"/>
    </source>
</evidence>
<dbReference type="InterPro" id="IPR015943">
    <property type="entry name" value="WD40/YVTN_repeat-like_dom_sf"/>
</dbReference>
<feature type="region of interest" description="Disordered" evidence="14">
    <location>
        <begin position="656"/>
        <end position="678"/>
    </location>
</feature>
<feature type="region of interest" description="Disordered" evidence="14">
    <location>
        <begin position="818"/>
        <end position="895"/>
    </location>
</feature>
<evidence type="ECO:0000256" key="11">
    <source>
        <dbReference type="ARBA" id="ARBA00023157"/>
    </source>
</evidence>
<dbReference type="Gene3D" id="2.130.10.10">
    <property type="entry name" value="YVTN repeat-like/Quinoprotein amine dehydrogenase"/>
    <property type="match status" value="1"/>
</dbReference>
<evidence type="ECO:0000256" key="14">
    <source>
        <dbReference type="SAM" id="MobiDB-lite"/>
    </source>
</evidence>
<dbReference type="GO" id="GO:0001755">
    <property type="term" value="P:neural crest cell migration"/>
    <property type="evidence" value="ECO:0007669"/>
    <property type="project" value="TreeGrafter"/>
</dbReference>
<evidence type="ECO:0000256" key="9">
    <source>
        <dbReference type="ARBA" id="ARBA00022989"/>
    </source>
</evidence>
<keyword evidence="11" id="KW-1015">Disulfide bond</keyword>
<name>A0A673YPK9_SALTR</name>
<evidence type="ECO:0000256" key="8">
    <source>
        <dbReference type="ARBA" id="ARBA00022902"/>
    </source>
</evidence>
<feature type="signal peptide" evidence="16">
    <location>
        <begin position="1"/>
        <end position="18"/>
    </location>
</feature>
<evidence type="ECO:0000256" key="1">
    <source>
        <dbReference type="ARBA" id="ARBA00004251"/>
    </source>
</evidence>
<evidence type="ECO:0000256" key="15">
    <source>
        <dbReference type="SAM" id="Phobius"/>
    </source>
</evidence>
<dbReference type="Pfam" id="PF01403">
    <property type="entry name" value="Sema"/>
    <property type="match status" value="1"/>
</dbReference>
<keyword evidence="5 15" id="KW-0812">Transmembrane</keyword>
<dbReference type="GO" id="GO:0007411">
    <property type="term" value="P:axon guidance"/>
    <property type="evidence" value="ECO:0007669"/>
    <property type="project" value="TreeGrafter"/>
</dbReference>
<dbReference type="GO" id="GO:0045499">
    <property type="term" value="F:chemorepellent activity"/>
    <property type="evidence" value="ECO:0007669"/>
    <property type="project" value="TreeGrafter"/>
</dbReference>
<evidence type="ECO:0000256" key="2">
    <source>
        <dbReference type="ARBA" id="ARBA00009492"/>
    </source>
</evidence>
<evidence type="ECO:0000256" key="10">
    <source>
        <dbReference type="ARBA" id="ARBA00023136"/>
    </source>
</evidence>
<evidence type="ECO:0000256" key="3">
    <source>
        <dbReference type="ARBA" id="ARBA00022473"/>
    </source>
</evidence>
<comment type="similarity">
    <text evidence="2">Belongs to the semaphorin family.</text>
</comment>
<keyword evidence="4" id="KW-1003">Cell membrane</keyword>
<feature type="domain" description="Sema" evidence="17">
    <location>
        <begin position="1"/>
        <end position="504"/>
    </location>
</feature>
<keyword evidence="6 16" id="KW-0732">Signal</keyword>
<dbReference type="FunFam" id="2.130.10.10:FF:000028">
    <property type="entry name" value="semaphorin-6A isoform X1"/>
    <property type="match status" value="1"/>
</dbReference>
<proteinExistence type="inferred from homology"/>
<evidence type="ECO:0000313" key="18">
    <source>
        <dbReference type="Ensembl" id="ENSSTUP00000036372.1"/>
    </source>
</evidence>
<reference evidence="18" key="1">
    <citation type="submission" date="2025-08" db="UniProtKB">
        <authorList>
            <consortium name="Ensembl"/>
        </authorList>
    </citation>
    <scope>IDENTIFICATION</scope>
</reference>
<dbReference type="InterPro" id="IPR036352">
    <property type="entry name" value="Semap_dom_sf"/>
</dbReference>
<evidence type="ECO:0000256" key="16">
    <source>
        <dbReference type="SAM" id="SignalP"/>
    </source>
</evidence>
<dbReference type="GO" id="GO:2001224">
    <property type="term" value="P:positive regulation of neuron migration"/>
    <property type="evidence" value="ECO:0007669"/>
    <property type="project" value="TreeGrafter"/>
</dbReference>
<dbReference type="GO" id="GO:0071526">
    <property type="term" value="P:semaphorin-plexin signaling pathway"/>
    <property type="evidence" value="ECO:0007669"/>
    <property type="project" value="TreeGrafter"/>
</dbReference>
<keyword evidence="8" id="KW-0524">Neurogenesis</keyword>
<dbReference type="GeneTree" id="ENSGT00940000156565"/>
<dbReference type="AlphaFoldDB" id="A0A673YPK9"/>
<dbReference type="InterPro" id="IPR027231">
    <property type="entry name" value="Semaphorin"/>
</dbReference>
<feature type="transmembrane region" description="Helical" evidence="15">
    <location>
        <begin position="554"/>
        <end position="583"/>
    </location>
</feature>
<organism evidence="18 19">
    <name type="scientific">Salmo trutta</name>
    <name type="common">Brown trout</name>
    <dbReference type="NCBI Taxonomy" id="8032"/>
    <lineage>
        <taxon>Eukaryota</taxon>
        <taxon>Metazoa</taxon>
        <taxon>Chordata</taxon>
        <taxon>Craniata</taxon>
        <taxon>Vertebrata</taxon>
        <taxon>Euteleostomi</taxon>
        <taxon>Actinopterygii</taxon>
        <taxon>Neopterygii</taxon>
        <taxon>Teleostei</taxon>
        <taxon>Protacanthopterygii</taxon>
        <taxon>Salmoniformes</taxon>
        <taxon>Salmonidae</taxon>
        <taxon>Salmoninae</taxon>
        <taxon>Salmo</taxon>
    </lineage>
</organism>
<dbReference type="PANTHER" id="PTHR11036:SF12">
    <property type="entry name" value="SEMAPHORIN-6A"/>
    <property type="match status" value="1"/>
</dbReference>
<evidence type="ECO:0000313" key="19">
    <source>
        <dbReference type="Proteomes" id="UP000472277"/>
    </source>
</evidence>
<evidence type="ECO:0000259" key="17">
    <source>
        <dbReference type="PROSITE" id="PS51004"/>
    </source>
</evidence>
<dbReference type="Ensembl" id="ENSSTUT00000038012.1">
    <property type="protein sequence ID" value="ENSSTUP00000036372.1"/>
    <property type="gene ID" value="ENSSTUG00000015379.1"/>
</dbReference>
<feature type="chain" id="PRO_5025364118" evidence="16">
    <location>
        <begin position="19"/>
        <end position="912"/>
    </location>
</feature>
<comment type="subcellular location">
    <subcellularLocation>
        <location evidence="1">Cell membrane</location>
        <topology evidence="1">Single-pass type I membrane protein</topology>
    </subcellularLocation>
</comment>
<dbReference type="SMART" id="SM00630">
    <property type="entry name" value="Sema"/>
    <property type="match status" value="1"/>
</dbReference>
<feature type="compositionally biased region" description="Polar residues" evidence="14">
    <location>
        <begin position="860"/>
        <end position="878"/>
    </location>
</feature>
<dbReference type="SUPFAM" id="SSF101912">
    <property type="entry name" value="Sema domain"/>
    <property type="match status" value="1"/>
</dbReference>
<accession>A0A673YPK9</accession>
<comment type="caution">
    <text evidence="13">Lacks conserved residue(s) required for the propagation of feature annotation.</text>
</comment>
<keyword evidence="12" id="KW-0325">Glycoprotein</keyword>
<keyword evidence="19" id="KW-1185">Reference proteome</keyword>
<reference evidence="18" key="2">
    <citation type="submission" date="2025-09" db="UniProtKB">
        <authorList>
            <consortium name="Ensembl"/>
        </authorList>
    </citation>
    <scope>IDENTIFICATION</scope>
</reference>
<evidence type="ECO:0000256" key="12">
    <source>
        <dbReference type="ARBA" id="ARBA00023180"/>
    </source>
</evidence>